<comment type="caution">
    <text evidence="11">The sequence shown here is derived from an EMBL/GenBank/DDBJ whole genome shotgun (WGS) entry which is preliminary data.</text>
</comment>
<keyword evidence="4 7" id="KW-0663">Pyridoxal phosphate</keyword>
<dbReference type="InterPro" id="IPR000192">
    <property type="entry name" value="Aminotrans_V_dom"/>
</dbReference>
<proteinExistence type="inferred from homology"/>
<dbReference type="InterPro" id="IPR015424">
    <property type="entry name" value="PyrdxlP-dep_Trfase"/>
</dbReference>
<dbReference type="InterPro" id="IPR015422">
    <property type="entry name" value="PyrdxlP-dep_Trfase_small"/>
</dbReference>
<dbReference type="PIRSF" id="PIRSF000524">
    <property type="entry name" value="SPT"/>
    <property type="match status" value="1"/>
</dbReference>
<reference evidence="12" key="1">
    <citation type="submission" date="2017-08" db="EMBL/GenBank/DDBJ databases">
        <title>Draft genome sequence of Lactococcus sp. strain Rs-Y01, isolated from the gut of the lower termite Reticulitermes speratus.</title>
        <authorList>
            <person name="Ohkuma M."/>
            <person name="Yuki M."/>
        </authorList>
    </citation>
    <scope>NUCLEOTIDE SEQUENCE [LARGE SCALE GENOMIC DNA]</scope>
    <source>
        <strain evidence="12">Rs-Y01</strain>
    </source>
</reference>
<dbReference type="GO" id="GO:0047304">
    <property type="term" value="F:2-aminoethylphosphonate-pyruvate transaminase activity"/>
    <property type="evidence" value="ECO:0007669"/>
    <property type="project" value="UniProtKB-UniRule"/>
</dbReference>
<evidence type="ECO:0000256" key="7">
    <source>
        <dbReference type="HAMAP-Rule" id="MF_01376"/>
    </source>
</evidence>
<evidence type="ECO:0000256" key="1">
    <source>
        <dbReference type="ARBA" id="ARBA00001933"/>
    </source>
</evidence>
<dbReference type="NCBIfam" id="NF010006">
    <property type="entry name" value="PRK13479.1"/>
    <property type="match status" value="1"/>
</dbReference>
<dbReference type="InterPro" id="IPR012703">
    <property type="entry name" value="NH2EtPonate_pyrv_transaminase"/>
</dbReference>
<feature type="modified residue" description="N6-(pyridoxal phosphate)lysine" evidence="7 9">
    <location>
        <position position="194"/>
    </location>
</feature>
<evidence type="ECO:0000313" key="11">
    <source>
        <dbReference type="EMBL" id="GAX48303.1"/>
    </source>
</evidence>
<keyword evidence="12" id="KW-1185">Reference proteome</keyword>
<evidence type="ECO:0000256" key="2">
    <source>
        <dbReference type="ARBA" id="ARBA00022576"/>
    </source>
</evidence>
<sequence>MTTIHYKLLTPGPLTTTDTVKAAMLVDHCTWDDDYKVITTGIIKNLLQLANVSEAAYTAVLMQGSGTFGVESVLTSSVGQADHLLILANGVYGLRMAEIAQHAQLSYDVLEFPYNQVPDAQVVAEFLDSHPEITHLAMVHCETTTGILNDIQAISQVVKNRQLTFIVDAMSSFGGIPIDVTGLNIDFLISSANKCIQGVPGFSFIIAKKEAMLATKGKAISLSLDLYEQWETMSKDGKWRFTSPTHVVIAFEQALQELAKEGGVAARHARYQANMTRLRALFRANGLLAYAPEENQSPIIATFHLPSQEIDFKEMYDFIKAEGYAIYPGKLLDLNTFRVGVIGEIYQADIARVSDIFEAYLADKKIEG</sequence>
<evidence type="ECO:0000256" key="9">
    <source>
        <dbReference type="PIRSR" id="PIRSR000524-50"/>
    </source>
</evidence>
<dbReference type="PANTHER" id="PTHR42778:SF1">
    <property type="entry name" value="2-AMINOETHYLPHOSPHONATE--PYRUVATE TRANSAMINASE"/>
    <property type="match status" value="1"/>
</dbReference>
<dbReference type="InterPro" id="IPR015421">
    <property type="entry name" value="PyrdxlP-dep_Trfase_major"/>
</dbReference>
<dbReference type="InterPro" id="IPR024169">
    <property type="entry name" value="SP_NH2Trfase/AEP_transaminase"/>
</dbReference>
<comment type="subunit">
    <text evidence="7">Homodimer.</text>
</comment>
<name>A0A224XFI1_9LACT</name>
<keyword evidence="2 7" id="KW-0032">Aminotransferase</keyword>
<dbReference type="EMBL" id="BEDT01000005">
    <property type="protein sequence ID" value="GAX48303.1"/>
    <property type="molecule type" value="Genomic_DNA"/>
</dbReference>
<organism evidence="11 12">
    <name type="scientific">Pseudolactococcus reticulitermitis</name>
    <dbReference type="NCBI Taxonomy" id="2025039"/>
    <lineage>
        <taxon>Bacteria</taxon>
        <taxon>Bacillati</taxon>
        <taxon>Bacillota</taxon>
        <taxon>Bacilli</taxon>
        <taxon>Lactobacillales</taxon>
        <taxon>Streptococcaceae</taxon>
        <taxon>Pseudolactococcus</taxon>
    </lineage>
</organism>
<evidence type="ECO:0000313" key="12">
    <source>
        <dbReference type="Proteomes" id="UP000218689"/>
    </source>
</evidence>
<keyword evidence="5 7" id="KW-0670">Pyruvate</keyword>
<dbReference type="RefSeq" id="WP_094785315.1">
    <property type="nucleotide sequence ID" value="NZ_BEDT01000005.1"/>
</dbReference>
<comment type="function">
    <text evidence="7">Involved in phosphonate degradation.</text>
</comment>
<gene>
    <name evidence="7" type="primary">phnW</name>
    <name evidence="11" type="ORF">RsY01_1919</name>
</gene>
<evidence type="ECO:0000256" key="3">
    <source>
        <dbReference type="ARBA" id="ARBA00022679"/>
    </source>
</evidence>
<dbReference type="GO" id="GO:0019700">
    <property type="term" value="P:organic phosphonate catabolic process"/>
    <property type="evidence" value="ECO:0007669"/>
    <property type="project" value="UniProtKB-UniRule"/>
</dbReference>
<dbReference type="Pfam" id="PF00266">
    <property type="entry name" value="Aminotran_5"/>
    <property type="match status" value="1"/>
</dbReference>
<dbReference type="HAMAP" id="MF_01376">
    <property type="entry name" value="PhnW_aminotrans_5"/>
    <property type="match status" value="1"/>
</dbReference>
<dbReference type="Gene3D" id="3.40.640.10">
    <property type="entry name" value="Type I PLP-dependent aspartate aminotransferase-like (Major domain)"/>
    <property type="match status" value="1"/>
</dbReference>
<dbReference type="AlphaFoldDB" id="A0A224XFI1"/>
<feature type="binding site" evidence="8">
    <location>
        <position position="338"/>
    </location>
    <ligand>
        <name>substrate</name>
    </ligand>
</feature>
<dbReference type="NCBIfam" id="TIGR02326">
    <property type="entry name" value="transamin_PhnW"/>
    <property type="match status" value="1"/>
</dbReference>
<evidence type="ECO:0000256" key="8">
    <source>
        <dbReference type="PIRSR" id="PIRSR000524-1"/>
    </source>
</evidence>
<protein>
    <recommendedName>
        <fullName evidence="7">2-aminoethylphosphonate--pyruvate transaminase</fullName>
        <ecNumber evidence="7">2.6.1.37</ecNumber>
    </recommendedName>
    <alternativeName>
        <fullName evidence="7">2-aminoethylphosphonate aminotransferase</fullName>
    </alternativeName>
    <alternativeName>
        <fullName evidence="7">AEP transaminase</fullName>
        <shortName evidence="7">AEPT</shortName>
    </alternativeName>
</protein>
<dbReference type="EC" id="2.6.1.37" evidence="7"/>
<evidence type="ECO:0000256" key="6">
    <source>
        <dbReference type="ARBA" id="ARBA00049460"/>
    </source>
</evidence>
<comment type="cofactor">
    <cofactor evidence="1 7 9">
        <name>pyridoxal 5'-phosphate</name>
        <dbReference type="ChEBI" id="CHEBI:597326"/>
    </cofactor>
</comment>
<dbReference type="Gene3D" id="3.90.1150.10">
    <property type="entry name" value="Aspartate Aminotransferase, domain 1"/>
    <property type="match status" value="1"/>
</dbReference>
<feature type="domain" description="Aminotransferase class V" evidence="10">
    <location>
        <begin position="60"/>
        <end position="327"/>
    </location>
</feature>
<evidence type="ECO:0000256" key="5">
    <source>
        <dbReference type="ARBA" id="ARBA00023317"/>
    </source>
</evidence>
<dbReference type="Proteomes" id="UP000218689">
    <property type="component" value="Unassembled WGS sequence"/>
</dbReference>
<dbReference type="PANTHER" id="PTHR42778">
    <property type="entry name" value="2-AMINOETHYLPHOSPHONATE--PYRUVATE TRANSAMINASE"/>
    <property type="match status" value="1"/>
</dbReference>
<accession>A0A224XFI1</accession>
<dbReference type="OrthoDB" id="389074at2"/>
<keyword evidence="3 7" id="KW-0808">Transferase</keyword>
<evidence type="ECO:0000256" key="4">
    <source>
        <dbReference type="ARBA" id="ARBA00022898"/>
    </source>
</evidence>
<dbReference type="SUPFAM" id="SSF53383">
    <property type="entry name" value="PLP-dependent transferases"/>
    <property type="match status" value="1"/>
</dbReference>
<evidence type="ECO:0000259" key="10">
    <source>
        <dbReference type="Pfam" id="PF00266"/>
    </source>
</evidence>
<dbReference type="NCBIfam" id="TIGR03301">
    <property type="entry name" value="PhnW-AepZ"/>
    <property type="match status" value="1"/>
</dbReference>
<comment type="similarity">
    <text evidence="7">Belongs to the class-V pyridoxal-phosphate-dependent aminotransferase family. PhnW subfamily.</text>
</comment>
<comment type="catalytic activity">
    <reaction evidence="6 7">
        <text>(2-aminoethyl)phosphonate + pyruvate = phosphonoacetaldehyde + L-alanine</text>
        <dbReference type="Rhea" id="RHEA:17021"/>
        <dbReference type="ChEBI" id="CHEBI:15361"/>
        <dbReference type="ChEBI" id="CHEBI:57418"/>
        <dbReference type="ChEBI" id="CHEBI:57972"/>
        <dbReference type="ChEBI" id="CHEBI:58383"/>
        <dbReference type="EC" id="2.6.1.37"/>
    </reaction>
</comment>